<proteinExistence type="inferred from homology"/>
<keyword evidence="2 4" id="KW-0235">DNA replication</keyword>
<gene>
    <name evidence="4" type="primary">priB</name>
    <name evidence="5" type="ORF">EDC46_0999</name>
</gene>
<evidence type="ECO:0000256" key="4">
    <source>
        <dbReference type="HAMAP-Rule" id="MF_00720"/>
    </source>
</evidence>
<reference evidence="5 6" key="1">
    <citation type="submission" date="2018-11" db="EMBL/GenBank/DDBJ databases">
        <title>Genomic Encyclopedia of Type Strains, Phase IV (KMG-IV): sequencing the most valuable type-strain genomes for metagenomic binning, comparative biology and taxonomic classification.</title>
        <authorList>
            <person name="Goeker M."/>
        </authorList>
    </citation>
    <scope>NUCLEOTIDE SEQUENCE [LARGE SCALE GENOMIC DNA]</scope>
    <source>
        <strain evidence="5 6">DSM 27238</strain>
    </source>
</reference>
<dbReference type="InterPro" id="IPR012340">
    <property type="entry name" value="NA-bd_OB-fold"/>
</dbReference>
<keyword evidence="6" id="KW-1185">Reference proteome</keyword>
<dbReference type="GO" id="GO:0003697">
    <property type="term" value="F:single-stranded DNA binding"/>
    <property type="evidence" value="ECO:0007669"/>
    <property type="project" value="UniProtKB-UniRule"/>
</dbReference>
<comment type="subunit">
    <text evidence="4">Homodimer. Interacts with PriA and DnaT. Component of the replication restart primosome. Primosome assembly occurs via a 'hand-off' mechanism. PriA binds to replication forks, subsequently PriB then DnaT bind; DnaT then displaces ssDNA to generate the helicase loading substrate.</text>
</comment>
<dbReference type="NCBIfam" id="TIGR04418">
    <property type="entry name" value="PriB_gamma"/>
    <property type="match status" value="1"/>
</dbReference>
<dbReference type="AlphaFoldDB" id="A0A3N4VL08"/>
<evidence type="ECO:0000313" key="6">
    <source>
        <dbReference type="Proteomes" id="UP000281691"/>
    </source>
</evidence>
<dbReference type="InterPro" id="IPR023646">
    <property type="entry name" value="Prisomal_replication_PriB"/>
</dbReference>
<dbReference type="PROSITE" id="PS50935">
    <property type="entry name" value="SSB"/>
    <property type="match status" value="1"/>
</dbReference>
<keyword evidence="1 4" id="KW-0639">Primosome</keyword>
<organism evidence="5 6">
    <name type="scientific">Vespertiliibacter pulmonis</name>
    <dbReference type="NCBI Taxonomy" id="1443036"/>
    <lineage>
        <taxon>Bacteria</taxon>
        <taxon>Pseudomonadati</taxon>
        <taxon>Pseudomonadota</taxon>
        <taxon>Gammaproteobacteria</taxon>
        <taxon>Pasteurellales</taxon>
        <taxon>Pasteurellaceae</taxon>
        <taxon>Vespertiliibacter</taxon>
    </lineage>
</organism>
<comment type="caution">
    <text evidence="5">The sequence shown here is derived from an EMBL/GenBank/DDBJ whole genome shotgun (WGS) entry which is preliminary data.</text>
</comment>
<evidence type="ECO:0000256" key="2">
    <source>
        <dbReference type="ARBA" id="ARBA00022705"/>
    </source>
</evidence>
<dbReference type="GO" id="GO:1990077">
    <property type="term" value="C:primosome complex"/>
    <property type="evidence" value="ECO:0007669"/>
    <property type="project" value="UniProtKB-UniRule"/>
</dbReference>
<dbReference type="RefSeq" id="WP_124211167.1">
    <property type="nucleotide sequence ID" value="NZ_CP016615.1"/>
</dbReference>
<comment type="function">
    <text evidence="4">Involved in the restart of stalled replication forks, which reloads the replicative helicase on sites other than the origin of replication; the PriA-PriB pathway is the major replication restart pathway. During primosome assembly it facilitates complex formation between PriA and DnaT on DNA; stabilizes PriA on DNA. Stimulates the DNA unwinding activity of PriA helicase.</text>
</comment>
<accession>A0A3N4VL08</accession>
<keyword evidence="3 4" id="KW-0238">DNA-binding</keyword>
<dbReference type="SUPFAM" id="SSF50249">
    <property type="entry name" value="Nucleic acid-binding proteins"/>
    <property type="match status" value="1"/>
</dbReference>
<dbReference type="InterPro" id="IPR000424">
    <property type="entry name" value="Primosome_PriB/ssb"/>
</dbReference>
<dbReference type="GO" id="GO:0006269">
    <property type="term" value="P:DNA replication, synthesis of primer"/>
    <property type="evidence" value="ECO:0007669"/>
    <property type="project" value="UniProtKB-KW"/>
</dbReference>
<dbReference type="Proteomes" id="UP000281691">
    <property type="component" value="Unassembled WGS sequence"/>
</dbReference>
<dbReference type="PIRSF" id="PIRSF003135">
    <property type="entry name" value="Primosomal_n"/>
    <property type="match status" value="1"/>
</dbReference>
<evidence type="ECO:0000256" key="3">
    <source>
        <dbReference type="ARBA" id="ARBA00023125"/>
    </source>
</evidence>
<name>A0A3N4VL08_9PAST</name>
<evidence type="ECO:0000256" key="1">
    <source>
        <dbReference type="ARBA" id="ARBA00022515"/>
    </source>
</evidence>
<dbReference type="Pfam" id="PF22657">
    <property type="entry name" value="SSB_1"/>
    <property type="match status" value="1"/>
</dbReference>
<dbReference type="HAMAP" id="MF_00720">
    <property type="entry name" value="PriB"/>
    <property type="match status" value="1"/>
</dbReference>
<sequence>MQANNSPIDNSLTFTGNVVSVVKQSQSPAGIVHYRFYLEHRSTRIEAGFQRQVWCKLQVSLAGNQFSLIAQQIMVGVKIRVKGFLHTHRNYSGLDQIVLHAEQIEFID</sequence>
<dbReference type="Gene3D" id="2.40.50.140">
    <property type="entry name" value="Nucleic acid-binding proteins"/>
    <property type="match status" value="1"/>
</dbReference>
<comment type="similarity">
    <text evidence="4">Belongs to the PriB family.</text>
</comment>
<evidence type="ECO:0000313" key="5">
    <source>
        <dbReference type="EMBL" id="RPE83796.1"/>
    </source>
</evidence>
<dbReference type="OrthoDB" id="9180733at2"/>
<dbReference type="EMBL" id="RKQP01000002">
    <property type="protein sequence ID" value="RPE83796.1"/>
    <property type="molecule type" value="Genomic_DNA"/>
</dbReference>
<protein>
    <recommendedName>
        <fullName evidence="4">Replication restart protein PriB</fullName>
    </recommendedName>
</protein>